<accession>M2RL80</accession>
<dbReference type="EMBL" id="KB445794">
    <property type="protein sequence ID" value="EMD39232.1"/>
    <property type="molecule type" value="Genomic_DNA"/>
</dbReference>
<organism evidence="3 4">
    <name type="scientific">Ceriporiopsis subvermispora (strain B)</name>
    <name type="common">White-rot fungus</name>
    <name type="synonym">Gelatoporia subvermispora</name>
    <dbReference type="NCBI Taxonomy" id="914234"/>
    <lineage>
        <taxon>Eukaryota</taxon>
        <taxon>Fungi</taxon>
        <taxon>Dikarya</taxon>
        <taxon>Basidiomycota</taxon>
        <taxon>Agaricomycotina</taxon>
        <taxon>Agaricomycetes</taxon>
        <taxon>Polyporales</taxon>
        <taxon>Gelatoporiaceae</taxon>
        <taxon>Gelatoporia</taxon>
    </lineage>
</organism>
<dbReference type="Pfam" id="PF20151">
    <property type="entry name" value="DUF6533"/>
    <property type="match status" value="1"/>
</dbReference>
<evidence type="ECO:0000313" key="3">
    <source>
        <dbReference type="EMBL" id="EMD39232.1"/>
    </source>
</evidence>
<keyword evidence="1" id="KW-0472">Membrane</keyword>
<keyword evidence="1" id="KW-1133">Transmembrane helix</keyword>
<evidence type="ECO:0000256" key="1">
    <source>
        <dbReference type="SAM" id="Phobius"/>
    </source>
</evidence>
<keyword evidence="1" id="KW-0812">Transmembrane</keyword>
<feature type="domain" description="DUF6533" evidence="2">
    <location>
        <begin position="19"/>
        <end position="64"/>
    </location>
</feature>
<evidence type="ECO:0000259" key="2">
    <source>
        <dbReference type="Pfam" id="PF20151"/>
    </source>
</evidence>
<dbReference type="Proteomes" id="UP000016930">
    <property type="component" value="Unassembled WGS sequence"/>
</dbReference>
<sequence>MDDSGIANSIYVFPEDLSFTVIPIAILYYDYCLTLDAEAEVFWNDFKLTWASVLFMMNRYLALLFSAPILVEAFAELSETMSPTTTIPWIPGPSNTGPYFSFAICTHLCAVS</sequence>
<proteinExistence type="predicted"/>
<name>M2RL80_CERS8</name>
<feature type="transmembrane region" description="Helical" evidence="1">
    <location>
        <begin position="50"/>
        <end position="71"/>
    </location>
</feature>
<dbReference type="HOGENOM" id="CLU_2145575_0_0_1"/>
<dbReference type="OrthoDB" id="2745134at2759"/>
<keyword evidence="4" id="KW-1185">Reference proteome</keyword>
<reference evidence="3 4" key="1">
    <citation type="journal article" date="2012" name="Proc. Natl. Acad. Sci. U.S.A.">
        <title>Comparative genomics of Ceriporiopsis subvermispora and Phanerochaete chrysosporium provide insight into selective ligninolysis.</title>
        <authorList>
            <person name="Fernandez-Fueyo E."/>
            <person name="Ruiz-Duenas F.J."/>
            <person name="Ferreira P."/>
            <person name="Floudas D."/>
            <person name="Hibbett D.S."/>
            <person name="Canessa P."/>
            <person name="Larrondo L.F."/>
            <person name="James T.Y."/>
            <person name="Seelenfreund D."/>
            <person name="Lobos S."/>
            <person name="Polanco R."/>
            <person name="Tello M."/>
            <person name="Honda Y."/>
            <person name="Watanabe T."/>
            <person name="Watanabe T."/>
            <person name="Ryu J.S."/>
            <person name="Kubicek C.P."/>
            <person name="Schmoll M."/>
            <person name="Gaskell J."/>
            <person name="Hammel K.E."/>
            <person name="St John F.J."/>
            <person name="Vanden Wymelenberg A."/>
            <person name="Sabat G."/>
            <person name="Splinter BonDurant S."/>
            <person name="Syed K."/>
            <person name="Yadav J.S."/>
            <person name="Doddapaneni H."/>
            <person name="Subramanian V."/>
            <person name="Lavin J.L."/>
            <person name="Oguiza J.A."/>
            <person name="Perez G."/>
            <person name="Pisabarro A.G."/>
            <person name="Ramirez L."/>
            <person name="Santoyo F."/>
            <person name="Master E."/>
            <person name="Coutinho P.M."/>
            <person name="Henrissat B."/>
            <person name="Lombard V."/>
            <person name="Magnuson J.K."/>
            <person name="Kuees U."/>
            <person name="Hori C."/>
            <person name="Igarashi K."/>
            <person name="Samejima M."/>
            <person name="Held B.W."/>
            <person name="Barry K.W."/>
            <person name="LaButti K.M."/>
            <person name="Lapidus A."/>
            <person name="Lindquist E.A."/>
            <person name="Lucas S.M."/>
            <person name="Riley R."/>
            <person name="Salamov A.A."/>
            <person name="Hoffmeister D."/>
            <person name="Schwenk D."/>
            <person name="Hadar Y."/>
            <person name="Yarden O."/>
            <person name="de Vries R.P."/>
            <person name="Wiebenga A."/>
            <person name="Stenlid J."/>
            <person name="Eastwood D."/>
            <person name="Grigoriev I.V."/>
            <person name="Berka R.M."/>
            <person name="Blanchette R.A."/>
            <person name="Kersten P."/>
            <person name="Martinez A.T."/>
            <person name="Vicuna R."/>
            <person name="Cullen D."/>
        </authorList>
    </citation>
    <scope>NUCLEOTIDE SEQUENCE [LARGE SCALE GENOMIC DNA]</scope>
    <source>
        <strain evidence="3 4">B</strain>
    </source>
</reference>
<evidence type="ECO:0000313" key="4">
    <source>
        <dbReference type="Proteomes" id="UP000016930"/>
    </source>
</evidence>
<protein>
    <recommendedName>
        <fullName evidence="2">DUF6533 domain-containing protein</fullName>
    </recommendedName>
</protein>
<dbReference type="AlphaFoldDB" id="M2RL80"/>
<dbReference type="InterPro" id="IPR045340">
    <property type="entry name" value="DUF6533"/>
</dbReference>
<gene>
    <name evidence="3" type="ORF">CERSUDRAFT_122659</name>
</gene>